<dbReference type="EMBL" id="JAGKQQ010000001">
    <property type="protein sequence ID" value="MBP3959336.1"/>
    <property type="molecule type" value="Genomic_DNA"/>
</dbReference>
<dbReference type="Gene3D" id="3.40.50.1820">
    <property type="entry name" value="alpha/beta hydrolase"/>
    <property type="match status" value="2"/>
</dbReference>
<dbReference type="Pfam" id="PF01738">
    <property type="entry name" value="DLH"/>
    <property type="match status" value="1"/>
</dbReference>
<keyword evidence="4" id="KW-0378">Hydrolase</keyword>
<dbReference type="InterPro" id="IPR050261">
    <property type="entry name" value="FrsA_esterase"/>
</dbReference>
<dbReference type="InterPro" id="IPR029058">
    <property type="entry name" value="AB_hydrolase_fold"/>
</dbReference>
<gene>
    <name evidence="4" type="ORF">J8F10_29170</name>
</gene>
<dbReference type="PANTHER" id="PTHR22946">
    <property type="entry name" value="DIENELACTONE HYDROLASE DOMAIN-CONTAINING PROTEIN-RELATED"/>
    <property type="match status" value="1"/>
</dbReference>
<keyword evidence="5" id="KW-1185">Reference proteome</keyword>
<dbReference type="InterPro" id="IPR002925">
    <property type="entry name" value="Dienelactn_hydro"/>
</dbReference>
<feature type="region of interest" description="Disordered" evidence="1">
    <location>
        <begin position="330"/>
        <end position="349"/>
    </location>
</feature>
<feature type="chain" id="PRO_5045559808" evidence="2">
    <location>
        <begin position="26"/>
        <end position="760"/>
    </location>
</feature>
<sequence>MKPAFHRVLLLIVSSSALPATPLFAADLVALPDTKPLTDEGNLSEKMVAGMHKYLDRALANAPKTRDEVWKADLASKDALVKSLPAKRDRLRKMLGVIDERVPPKLEYVAEPGRASLIAEIDGCKIHAVRWAVLPGVDAEGLLIEPKEKPKANVIAVPHADQLPESVAGLIAGDSFGLRLARSGCRVLVPTLINRRDDLSGNAKLKRLTNLPHREFLYRMAYEMGHTLTGYEAQKVLAAVDWYKAQDDKLKVGVIGYGDGGMIALYSGALDERIASVQVAGYFNQREKLHEEPIDRNVWGLLNEFGDAELGAMIYPRHFGRDLHYSAPTWDGPAQSKSGRSGAAPGRLGEGFGGFTEDHRYRSFSDPTLKKDAVIDIGGPVRVTIEIGEFLHGLGVQRIALERLTPPDVKFPDPAARHKRQFDQLVACTQKLWRDSEAVRKEFWKKADASSPEAWEKSCDSYRDYFHTEVIGKLPDPKGPLNPRTRQVYDEKTWTGYEVMLDVYDDVFAYGILLLPKDMKPGEKRPVVVCQHGLEGTPRHTIDVEKRPVYNHFSRRLVELGYIVYAPQNPYYGENVFRQLQRKANPLKLSLFSFIIRQHQRTLDWLETLPNVDSKKIAFYGLSYGGKTAMRVPAVEKRYCLSICSGDFNEWIGKNVSVDLDRSYMWTREYEMYEFDLGNTFNYAEMAFLIAPRPFMVERGHDDGVGTDEMVAYEFAKVRYLYANRLKIPGNTTIEFFPGGHQVNAKETFAFLKAKLDYPK</sequence>
<evidence type="ECO:0000313" key="4">
    <source>
        <dbReference type="EMBL" id="MBP3959336.1"/>
    </source>
</evidence>
<dbReference type="GO" id="GO:0016787">
    <property type="term" value="F:hydrolase activity"/>
    <property type="evidence" value="ECO:0007669"/>
    <property type="project" value="UniProtKB-KW"/>
</dbReference>
<feature type="signal peptide" evidence="2">
    <location>
        <begin position="1"/>
        <end position="25"/>
    </location>
</feature>
<feature type="domain" description="Dienelactone hydrolase" evidence="3">
    <location>
        <begin position="551"/>
        <end position="632"/>
    </location>
</feature>
<dbReference type="Proteomes" id="UP000676565">
    <property type="component" value="Unassembled WGS sequence"/>
</dbReference>
<evidence type="ECO:0000256" key="1">
    <source>
        <dbReference type="SAM" id="MobiDB-lite"/>
    </source>
</evidence>
<evidence type="ECO:0000313" key="5">
    <source>
        <dbReference type="Proteomes" id="UP000676565"/>
    </source>
</evidence>
<dbReference type="RefSeq" id="WP_210659969.1">
    <property type="nucleotide sequence ID" value="NZ_JAGKQQ010000001.1"/>
</dbReference>
<reference evidence="4 5" key="1">
    <citation type="submission" date="2021-04" db="EMBL/GenBank/DDBJ databases">
        <authorList>
            <person name="Ivanova A."/>
        </authorList>
    </citation>
    <scope>NUCLEOTIDE SEQUENCE [LARGE SCALE GENOMIC DNA]</scope>
    <source>
        <strain evidence="4 5">G18</strain>
    </source>
</reference>
<dbReference type="SUPFAM" id="SSF53474">
    <property type="entry name" value="alpha/beta-Hydrolases"/>
    <property type="match status" value="2"/>
</dbReference>
<accession>A0ABS5C038</accession>
<evidence type="ECO:0000259" key="3">
    <source>
        <dbReference type="Pfam" id="PF01738"/>
    </source>
</evidence>
<evidence type="ECO:0000256" key="2">
    <source>
        <dbReference type="SAM" id="SignalP"/>
    </source>
</evidence>
<proteinExistence type="predicted"/>
<name>A0ABS5C038_9BACT</name>
<protein>
    <submittedName>
        <fullName evidence="4">Dienelactone hydrolase family protein</fullName>
    </submittedName>
</protein>
<comment type="caution">
    <text evidence="4">The sequence shown here is derived from an EMBL/GenBank/DDBJ whole genome shotgun (WGS) entry which is preliminary data.</text>
</comment>
<keyword evidence="2" id="KW-0732">Signal</keyword>
<organism evidence="4 5">
    <name type="scientific">Gemmata palustris</name>
    <dbReference type="NCBI Taxonomy" id="2822762"/>
    <lineage>
        <taxon>Bacteria</taxon>
        <taxon>Pseudomonadati</taxon>
        <taxon>Planctomycetota</taxon>
        <taxon>Planctomycetia</taxon>
        <taxon>Gemmatales</taxon>
        <taxon>Gemmataceae</taxon>
        <taxon>Gemmata</taxon>
    </lineage>
</organism>